<dbReference type="AlphaFoldDB" id="B2RMG7"/>
<gene>
    <name evidence="1" type="ordered locus">PGN_2044</name>
</gene>
<evidence type="ECO:0000313" key="1">
    <source>
        <dbReference type="EMBL" id="BAG34562.1"/>
    </source>
</evidence>
<protein>
    <submittedName>
        <fullName evidence="1">Uncharacterized protein</fullName>
    </submittedName>
</protein>
<dbReference type="Proteomes" id="UP000008842">
    <property type="component" value="Chromosome"/>
</dbReference>
<proteinExistence type="predicted"/>
<dbReference type="EMBL" id="AP009380">
    <property type="protein sequence ID" value="BAG34562.1"/>
    <property type="molecule type" value="Genomic_DNA"/>
</dbReference>
<dbReference type="HOGENOM" id="CLU_3390762_0_0_10"/>
<reference evidence="1 2" key="1">
    <citation type="journal article" date="2008" name="DNA Res.">
        <title>Determination of the genome sequence of Porphyromonas gingivalis strain ATCC 33277 and genomic comparison with strain W83 revealed extensive genome rearrangements in P. gingivalis.</title>
        <authorList>
            <person name="Naito M."/>
            <person name="Hirakawa H."/>
            <person name="Yamashita A."/>
            <person name="Ohara N."/>
            <person name="Shoji M."/>
            <person name="Yukitake H."/>
            <person name="Nakayama K."/>
            <person name="Toh H."/>
            <person name="Yoshimura F."/>
            <person name="Kuhara S."/>
            <person name="Hattori M."/>
            <person name="Hayashi T."/>
            <person name="Nakayama K."/>
        </authorList>
    </citation>
    <scope>NUCLEOTIDE SEQUENCE [LARGE SCALE GENOMIC DNA]</scope>
    <source>
        <strain evidence="2">ATCC 33277 / DSM 20709 / CIP 103683 / JCM 12257 / NCTC 11834 / 2561</strain>
    </source>
</reference>
<name>B2RMG7_PORG3</name>
<dbReference type="KEGG" id="pgn:PGN_2044"/>
<evidence type="ECO:0000313" key="2">
    <source>
        <dbReference type="Proteomes" id="UP000008842"/>
    </source>
</evidence>
<organism evidence="1 2">
    <name type="scientific">Porphyromonas gingivalis (strain ATCC 33277 / DSM 20709 / CIP 103683 / JCM 12257 / NCTC 11834 / 2561)</name>
    <dbReference type="NCBI Taxonomy" id="431947"/>
    <lineage>
        <taxon>Bacteria</taxon>
        <taxon>Pseudomonadati</taxon>
        <taxon>Bacteroidota</taxon>
        <taxon>Bacteroidia</taxon>
        <taxon>Bacteroidales</taxon>
        <taxon>Porphyromonadaceae</taxon>
        <taxon>Porphyromonas</taxon>
    </lineage>
</organism>
<accession>B2RMG7</accession>
<sequence>MRNSADNQTKIDKIRIDISLWDEHLNIVKQGK</sequence>